<evidence type="ECO:0000256" key="6">
    <source>
        <dbReference type="PIRSR" id="PIRSR001365-1"/>
    </source>
</evidence>
<dbReference type="Gene3D" id="3.20.20.70">
    <property type="entry name" value="Aldolase class I"/>
    <property type="match status" value="1"/>
</dbReference>
<dbReference type="PIRSF" id="PIRSF001365">
    <property type="entry name" value="DHDPS"/>
    <property type="match status" value="1"/>
</dbReference>
<protein>
    <submittedName>
        <fullName evidence="8">N-acetylneuraminate lyase</fullName>
    </submittedName>
</protein>
<feature type="active site" description="Schiff-base intermediate with substrate" evidence="6">
    <location>
        <position position="169"/>
    </location>
</feature>
<comment type="caution">
    <text evidence="8">The sequence shown here is derived from an EMBL/GenBank/DDBJ whole genome shotgun (WGS) entry which is preliminary data.</text>
</comment>
<dbReference type="Proteomes" id="UP000214646">
    <property type="component" value="Unassembled WGS sequence"/>
</dbReference>
<keyword evidence="3 5" id="KW-0456">Lyase</keyword>
<keyword evidence="9" id="KW-1185">Reference proteome</keyword>
<dbReference type="GO" id="GO:0016829">
    <property type="term" value="F:lyase activity"/>
    <property type="evidence" value="ECO:0007669"/>
    <property type="project" value="UniProtKB-KW"/>
</dbReference>
<evidence type="ECO:0000256" key="3">
    <source>
        <dbReference type="ARBA" id="ARBA00023239"/>
    </source>
</evidence>
<evidence type="ECO:0000313" key="9">
    <source>
        <dbReference type="Proteomes" id="UP000214646"/>
    </source>
</evidence>
<dbReference type="InterPro" id="IPR002220">
    <property type="entry name" value="DapA-like"/>
</dbReference>
<evidence type="ECO:0000256" key="1">
    <source>
        <dbReference type="ARBA" id="ARBA00004496"/>
    </source>
</evidence>
<dbReference type="OrthoDB" id="9771791at2"/>
<dbReference type="EMBL" id="NIDE01000014">
    <property type="protein sequence ID" value="OWK37614.1"/>
    <property type="molecule type" value="Genomic_DNA"/>
</dbReference>
<accession>A0A225DDA2</accession>
<comment type="similarity">
    <text evidence="5">Belongs to the DapA family.</text>
</comment>
<reference evidence="9" key="1">
    <citation type="submission" date="2017-06" db="EMBL/GenBank/DDBJ databases">
        <title>Genome analysis of Fimbriiglobus ruber SP5, the first member of the order Planctomycetales with confirmed chitinolytic capability.</title>
        <authorList>
            <person name="Ravin N.V."/>
            <person name="Rakitin A.L."/>
            <person name="Ivanova A.A."/>
            <person name="Beletsky A.V."/>
            <person name="Kulichevskaya I.S."/>
            <person name="Mardanov A.V."/>
            <person name="Dedysh S.N."/>
        </authorList>
    </citation>
    <scope>NUCLEOTIDE SEQUENCE [LARGE SCALE GENOMIC DNA]</scope>
    <source>
        <strain evidence="9">SP5</strain>
    </source>
</reference>
<feature type="binding site" evidence="7">
    <location>
        <position position="48"/>
    </location>
    <ligand>
        <name>pyruvate</name>
        <dbReference type="ChEBI" id="CHEBI:15361"/>
    </ligand>
</feature>
<proteinExistence type="inferred from homology"/>
<organism evidence="8 9">
    <name type="scientific">Fimbriiglobus ruber</name>
    <dbReference type="NCBI Taxonomy" id="1908690"/>
    <lineage>
        <taxon>Bacteria</taxon>
        <taxon>Pseudomonadati</taxon>
        <taxon>Planctomycetota</taxon>
        <taxon>Planctomycetia</taxon>
        <taxon>Gemmatales</taxon>
        <taxon>Gemmataceae</taxon>
        <taxon>Fimbriiglobus</taxon>
    </lineage>
</organism>
<feature type="binding site" evidence="7">
    <location>
        <position position="211"/>
    </location>
    <ligand>
        <name>pyruvate</name>
        <dbReference type="ChEBI" id="CHEBI:15361"/>
    </ligand>
</feature>
<evidence type="ECO:0000313" key="8">
    <source>
        <dbReference type="EMBL" id="OWK37614.1"/>
    </source>
</evidence>
<feature type="active site" description="Proton donor/acceptor" evidence="6">
    <location>
        <position position="139"/>
    </location>
</feature>
<dbReference type="PRINTS" id="PR00146">
    <property type="entry name" value="DHPICSNTHASE"/>
</dbReference>
<dbReference type="Pfam" id="PF00701">
    <property type="entry name" value="DHDPS"/>
    <property type="match status" value="1"/>
</dbReference>
<dbReference type="PANTHER" id="PTHR12128:SF21">
    <property type="entry name" value="N-ACETYLNEURAMINATE LYASE"/>
    <property type="match status" value="1"/>
</dbReference>
<name>A0A225DDA2_9BACT</name>
<dbReference type="InterPro" id="IPR013785">
    <property type="entry name" value="Aldolase_TIM"/>
</dbReference>
<evidence type="ECO:0000256" key="5">
    <source>
        <dbReference type="PIRNR" id="PIRNR001365"/>
    </source>
</evidence>
<evidence type="ECO:0000256" key="2">
    <source>
        <dbReference type="ARBA" id="ARBA00022490"/>
    </source>
</evidence>
<dbReference type="AlphaFoldDB" id="A0A225DDA2"/>
<comment type="subcellular location">
    <subcellularLocation>
        <location evidence="1">Cytoplasm</location>
    </subcellularLocation>
</comment>
<dbReference type="RefSeq" id="WP_088257492.1">
    <property type="nucleotide sequence ID" value="NZ_NIDE01000014.1"/>
</dbReference>
<dbReference type="GO" id="GO:0005737">
    <property type="term" value="C:cytoplasm"/>
    <property type="evidence" value="ECO:0007669"/>
    <property type="project" value="UniProtKB-SubCell"/>
</dbReference>
<evidence type="ECO:0000256" key="4">
    <source>
        <dbReference type="ARBA" id="ARBA00023277"/>
    </source>
</evidence>
<sequence>MTIKLHGLVAATHTPFDADGQLNLTAVEKQAGHLLGSGVNTVFICGSTGESHSLTVEERLALARRWCEVARGTDLRVVVHVGSNCLADARALAAHSQSLGVAAIAALAPSYFKPKSLDVLVACCADVAAAAPGTPFYYYDIPPMTGVQLSMPDFLSAAAERIPTLTGIKFSNPDLMAYQRCLRSHGGRFDMPWGMDEYLLAALAVGGQGGVGSSYNFAAPVYLRMMAAFAKGDLTTARAEQYRSVEVIDLLAGFGYMGAAKAVMGFLGVDVGPPRLPNTSLAPDQHARLRAGLERIGFFEWSRPLVSHAS</sequence>
<gene>
    <name evidence="8" type="ORF">FRUB_06734</name>
</gene>
<dbReference type="SUPFAM" id="SSF51569">
    <property type="entry name" value="Aldolase"/>
    <property type="match status" value="1"/>
</dbReference>
<evidence type="ECO:0000256" key="7">
    <source>
        <dbReference type="PIRSR" id="PIRSR001365-2"/>
    </source>
</evidence>
<dbReference type="SMART" id="SM01130">
    <property type="entry name" value="DHDPS"/>
    <property type="match status" value="1"/>
</dbReference>
<dbReference type="PANTHER" id="PTHR12128">
    <property type="entry name" value="DIHYDRODIPICOLINATE SYNTHASE"/>
    <property type="match status" value="1"/>
</dbReference>
<keyword evidence="2" id="KW-0963">Cytoplasm</keyword>
<keyword evidence="4" id="KW-0119">Carbohydrate metabolism</keyword>